<sequence length="946" mass="105871">MSAYDYRPGTHSSPLFDARRNPQGLYQYLVTLVDQRMQKAAFANAVPGQDYVRAVRPGTRTYGFMDGQGRPFTTNVFREIMGPKYGTLITARYNHYPGENRFNPIALDDHSKPCKAVLALGCPSFATEAVADLWHDQLCSAVELQRYDRVWEEEVARNAIASGQKPESFLVKEFVKNTDVSNLFDPQPNCMLLIGPVMYTTPPQGLQTQDSSLPTRTAAVATREGMKRRRLRVDGSSVSTASEDMEQSSGTASTPANAVTVATAASAPNVADTTSTSGRLFPRGDQIFVGATYDPSLQYDYGGAAFNLVNSRLVQPDFRDTRQRLICPWDFYDKLRPGTIVIANIDIAVYLMNGRKTYHANILSLRILGESDVPVERPRVFVAPNTVASGPSAESFNSFSLPDFSASTSTPVSGTDSDISTGNTTADGQHTDSSSDTVEGAPVTSPIDDDESASLPFDSDIPMTVEDMQESVHRDPDTEESGNGDHAGSRSTRRRKRPPPTHDSFISFLDPVDRINFGRCCKDARRAVKIFERKAYHLQLLYGRYFGSDNHIATFQRIQRDHGVLVSGSTVVAFLDHVYFPEADLDVYANITVALHVVEFLEGIGYAFHSRDDCNQTFYDSFHSLSPANTRDPHEYGSSIAGVLDFRLDNRLVQVIVTVHGPMDAILKFYGTETEQTQTAISKWERRGWSFAPLPSASDYLRPSTEFSDGERCVGDRLSWIVPLRFLDDAFSPDCMPSYLLWLRDPIRGNSWYQSIVGQRLFVMSHVNVTATHLRREYTANHCAKLIPFAPLSVSSRDDPLYWDKKFADIIFNAHGFRQTPVTSDFHGDLSRRFPVTRHDPTLSYSSLLTAVTVLVLSHTILQLRDVLGYIPEYSISFEKQEDQQNRGDMLLWTVATFVISMSRSYTPTAILALVERMAQVLVRVHLRILFRYERPDFATYFAVVE</sequence>
<protein>
    <submittedName>
        <fullName evidence="2">Uncharacterized protein</fullName>
    </submittedName>
</protein>
<organism evidence="2 3">
    <name type="scientific">Marasmiellus scandens</name>
    <dbReference type="NCBI Taxonomy" id="2682957"/>
    <lineage>
        <taxon>Eukaryota</taxon>
        <taxon>Fungi</taxon>
        <taxon>Dikarya</taxon>
        <taxon>Basidiomycota</taxon>
        <taxon>Agaricomycotina</taxon>
        <taxon>Agaricomycetes</taxon>
        <taxon>Agaricomycetidae</taxon>
        <taxon>Agaricales</taxon>
        <taxon>Marasmiineae</taxon>
        <taxon>Omphalotaceae</taxon>
        <taxon>Marasmiellus</taxon>
    </lineage>
</organism>
<feature type="compositionally biased region" description="Polar residues" evidence="1">
    <location>
        <begin position="406"/>
        <end position="437"/>
    </location>
</feature>
<accession>A0ABR1K271</accession>
<keyword evidence="3" id="KW-1185">Reference proteome</keyword>
<dbReference type="Proteomes" id="UP001498398">
    <property type="component" value="Unassembled WGS sequence"/>
</dbReference>
<reference evidence="2 3" key="1">
    <citation type="submission" date="2024-01" db="EMBL/GenBank/DDBJ databases">
        <title>A draft genome for the cacao thread blight pathogen Marasmiellus scandens.</title>
        <authorList>
            <person name="Baruah I.K."/>
            <person name="Leung J."/>
            <person name="Bukari Y."/>
            <person name="Amoako-Attah I."/>
            <person name="Meinhardt L.W."/>
            <person name="Bailey B.A."/>
            <person name="Cohen S.P."/>
        </authorList>
    </citation>
    <scope>NUCLEOTIDE SEQUENCE [LARGE SCALE GENOMIC DNA]</scope>
    <source>
        <strain evidence="2 3">GH-19</strain>
    </source>
</reference>
<evidence type="ECO:0000313" key="3">
    <source>
        <dbReference type="Proteomes" id="UP001498398"/>
    </source>
</evidence>
<proteinExistence type="predicted"/>
<feature type="compositionally biased region" description="Polar residues" evidence="1">
    <location>
        <begin position="236"/>
        <end position="250"/>
    </location>
</feature>
<feature type="region of interest" description="Disordered" evidence="1">
    <location>
        <begin position="406"/>
        <end position="504"/>
    </location>
</feature>
<name>A0ABR1K271_9AGAR</name>
<dbReference type="EMBL" id="JBANRG010000002">
    <property type="protein sequence ID" value="KAK7471088.1"/>
    <property type="molecule type" value="Genomic_DNA"/>
</dbReference>
<feature type="region of interest" description="Disordered" evidence="1">
    <location>
        <begin position="221"/>
        <end position="255"/>
    </location>
</feature>
<evidence type="ECO:0000256" key="1">
    <source>
        <dbReference type="SAM" id="MobiDB-lite"/>
    </source>
</evidence>
<gene>
    <name evidence="2" type="ORF">VKT23_002503</name>
</gene>
<comment type="caution">
    <text evidence="2">The sequence shown here is derived from an EMBL/GenBank/DDBJ whole genome shotgun (WGS) entry which is preliminary data.</text>
</comment>
<evidence type="ECO:0000313" key="2">
    <source>
        <dbReference type="EMBL" id="KAK7471088.1"/>
    </source>
</evidence>